<comment type="caution">
    <text evidence="3">The sequence shown here is derived from an EMBL/GenBank/DDBJ whole genome shotgun (WGS) entry which is preliminary data.</text>
</comment>
<protein>
    <submittedName>
        <fullName evidence="3">RNA-binding protein</fullName>
    </submittedName>
</protein>
<dbReference type="Pfam" id="PF05991">
    <property type="entry name" value="NYN_YacP"/>
    <property type="match status" value="1"/>
</dbReference>
<dbReference type="RefSeq" id="WP_146951720.1">
    <property type="nucleotide sequence ID" value="NZ_BAABBJ010000015.1"/>
</dbReference>
<dbReference type="Proteomes" id="UP000321798">
    <property type="component" value="Unassembled WGS sequence"/>
</dbReference>
<feature type="coiled-coil region" evidence="1">
    <location>
        <begin position="183"/>
        <end position="272"/>
    </location>
</feature>
<keyword evidence="4" id="KW-1185">Reference proteome</keyword>
<evidence type="ECO:0000256" key="2">
    <source>
        <dbReference type="SAM" id="MobiDB-lite"/>
    </source>
</evidence>
<feature type="compositionally biased region" description="Low complexity" evidence="2">
    <location>
        <begin position="91"/>
        <end position="100"/>
    </location>
</feature>
<organism evidence="3 4">
    <name type="scientific">Cellulomonas soli</name>
    <dbReference type="NCBI Taxonomy" id="931535"/>
    <lineage>
        <taxon>Bacteria</taxon>
        <taxon>Bacillati</taxon>
        <taxon>Actinomycetota</taxon>
        <taxon>Actinomycetes</taxon>
        <taxon>Micrococcales</taxon>
        <taxon>Cellulomonadaceae</taxon>
        <taxon>Cellulomonas</taxon>
    </lineage>
</organism>
<dbReference type="EMBL" id="BKAL01000002">
    <property type="protein sequence ID" value="GEP67945.1"/>
    <property type="molecule type" value="Genomic_DNA"/>
</dbReference>
<evidence type="ECO:0000313" key="4">
    <source>
        <dbReference type="Proteomes" id="UP000321798"/>
    </source>
</evidence>
<dbReference type="OrthoDB" id="5145920at2"/>
<sequence>MTEPSPVDADPGPATDVPAPLRTALVQVAAEVLGTLEPAEVPATLRQVRQFAPRRRAGAGAGPLWAALQEPAFRARVVRVWTQGHRELAAAVAPPAGPEADLGADSTSGAESVSDQVADLASDQAADPVDEAVDEHGSLAVAVGSWLLGTSHWRALLAEHPVDGAPEDAQRRRERQDRSAAEERRLRLELGTAREEARRAQEELAALHRELRRLRSDADRARSQARTAAEEAAEVLAAAQEDLHRAAEERRVAEAERRAAQTAQAVVRTEARAARDLADVRVRLLLDTIVDAADGLRSELALPPVGQLPADLVAPDAAPGAVVWQGSRGRTTDDPRLVDELLARPRSHLVVDGYNVSKTWLPGLTLVEQRRGLVDALGRLAARTGAEVTCCFDGQEGHRPPTTAGRSVRVLFSVGEIADDLIRRLVHAEPPGRALLVVTSDQQVTRDVEASGAWVVPSATFVERLRRL</sequence>
<dbReference type="PANTHER" id="PTHR34547">
    <property type="entry name" value="YACP-LIKE NYN DOMAIN PROTEIN"/>
    <property type="match status" value="1"/>
</dbReference>
<name>A0A512P9R6_9CELL</name>
<dbReference type="AlphaFoldDB" id="A0A512P9R6"/>
<accession>A0A512P9R6</accession>
<feature type="region of interest" description="Disordered" evidence="2">
    <location>
        <begin position="91"/>
        <end position="129"/>
    </location>
</feature>
<keyword evidence="1" id="KW-0175">Coiled coil</keyword>
<proteinExistence type="predicted"/>
<gene>
    <name evidence="3" type="ORF">CSO01_06600</name>
</gene>
<dbReference type="PANTHER" id="PTHR34547:SF1">
    <property type="entry name" value="YACP-LIKE NYN DOMAIN PROTEIN"/>
    <property type="match status" value="1"/>
</dbReference>
<reference evidence="3 4" key="1">
    <citation type="submission" date="2019-07" db="EMBL/GenBank/DDBJ databases">
        <title>Whole genome shotgun sequence of Cellulomonas soli NBRC 109434.</title>
        <authorList>
            <person name="Hosoyama A."/>
            <person name="Uohara A."/>
            <person name="Ohji S."/>
            <person name="Ichikawa N."/>
        </authorList>
    </citation>
    <scope>NUCLEOTIDE SEQUENCE [LARGE SCALE GENOMIC DNA]</scope>
    <source>
        <strain evidence="3 4">NBRC 109434</strain>
    </source>
</reference>
<evidence type="ECO:0000256" key="1">
    <source>
        <dbReference type="SAM" id="Coils"/>
    </source>
</evidence>
<feature type="compositionally biased region" description="Polar residues" evidence="2">
    <location>
        <begin position="105"/>
        <end position="115"/>
    </location>
</feature>
<dbReference type="InterPro" id="IPR010298">
    <property type="entry name" value="YacP-like"/>
</dbReference>
<evidence type="ECO:0000313" key="3">
    <source>
        <dbReference type="EMBL" id="GEP67945.1"/>
    </source>
</evidence>